<dbReference type="EMBL" id="QXFU01001507">
    <property type="protein sequence ID" value="KAE9000939.1"/>
    <property type="molecule type" value="Genomic_DNA"/>
</dbReference>
<dbReference type="Proteomes" id="UP000435112">
    <property type="component" value="Unassembled WGS sequence"/>
</dbReference>
<sequence>MLTGMSAWPQVCPAAPDRQVQRRPFTEAPRIQSPTSMTKQATEHPSCSDGDDWLVVGCDDSGRVPTAGGSPRPKASNESRGLEASQPQNQIEEQDAAPESDLNQKDNSFYQLLVWRNGLDAPVELVGENRKPLVVAASASSSAADLQKMLQELVLVHPQLRTEFPQVERENVSDVIQVCRRSDEKDAWVPLAESDAEGAADPCGAKLQLTSQINLSSGKQWSQLLVESKFEAASCSDELTAWRRGRFFSDIQANAWRFELQIGQLVDALDTDKRWYESRIVDMDAVYVKVHYRGWTSKWDEWLRRTSARLAPLHTKVSTWRAFQVGDRVMVGTEVPGKKYPEWRNAEVTACDDEGGSLQIEVDVDGKKKWLDAQDELLCPTGTHKAVNADPSVASAVLAAPILLLNYFERPGDPPSSDPHNDQPAQEVESIRLATHGMHLAASDGDGDEWCVVNDDHDKDGVEAEADAGNNNAEEAVVEAEATVSEGSCSCDSDSDCSATSKDAQSVNNVAAPTLDQMFPTTTEVLLGQPEATISEEDDWRYELQVDQLIDSRDTDNVWYESRVVALSSTLVKVHYRGWTSKWDEWIARTSTRIAPLHTKVRNWRDFKVGNPVMVGRQVVTKKYPEWRNAVITACEACEVDGRLRIEVDIDGSKKWMDAQDEMLCPPGTHKAVNSSMLKHMAPLF</sequence>
<feature type="compositionally biased region" description="Polar residues" evidence="1">
    <location>
        <begin position="32"/>
        <end position="45"/>
    </location>
</feature>
<organism evidence="2 3">
    <name type="scientific">Phytophthora rubi</name>
    <dbReference type="NCBI Taxonomy" id="129364"/>
    <lineage>
        <taxon>Eukaryota</taxon>
        <taxon>Sar</taxon>
        <taxon>Stramenopiles</taxon>
        <taxon>Oomycota</taxon>
        <taxon>Peronosporomycetes</taxon>
        <taxon>Peronosporales</taxon>
        <taxon>Peronosporaceae</taxon>
        <taxon>Phytophthora</taxon>
    </lineage>
</organism>
<evidence type="ECO:0000313" key="2">
    <source>
        <dbReference type="EMBL" id="KAE9000939.1"/>
    </source>
</evidence>
<dbReference type="CDD" id="cd20104">
    <property type="entry name" value="MBT_PHF20L1-like"/>
    <property type="match status" value="2"/>
</dbReference>
<feature type="region of interest" description="Disordered" evidence="1">
    <location>
        <begin position="1"/>
        <end position="103"/>
    </location>
</feature>
<evidence type="ECO:0008006" key="4">
    <source>
        <dbReference type="Google" id="ProtNLM"/>
    </source>
</evidence>
<dbReference type="AlphaFoldDB" id="A0A6A3K1A7"/>
<dbReference type="Gene3D" id="2.30.30.140">
    <property type="match status" value="2"/>
</dbReference>
<dbReference type="InterPro" id="IPR016197">
    <property type="entry name" value="Chromo-like_dom_sf"/>
</dbReference>
<proteinExistence type="predicted"/>
<dbReference type="SUPFAM" id="SSF54160">
    <property type="entry name" value="Chromo domain-like"/>
    <property type="match status" value="2"/>
</dbReference>
<comment type="caution">
    <text evidence="2">The sequence shown here is derived from an EMBL/GenBank/DDBJ whole genome shotgun (WGS) entry which is preliminary data.</text>
</comment>
<evidence type="ECO:0000256" key="1">
    <source>
        <dbReference type="SAM" id="MobiDB-lite"/>
    </source>
</evidence>
<name>A0A6A3K1A7_9STRA</name>
<gene>
    <name evidence="2" type="ORF">PR002_g18047</name>
</gene>
<evidence type="ECO:0000313" key="3">
    <source>
        <dbReference type="Proteomes" id="UP000435112"/>
    </source>
</evidence>
<protein>
    <recommendedName>
        <fullName evidence="4">DUSP domain-containing protein</fullName>
    </recommendedName>
</protein>
<accession>A0A6A3K1A7</accession>
<reference evidence="2 3" key="1">
    <citation type="submission" date="2018-09" db="EMBL/GenBank/DDBJ databases">
        <title>Genomic investigation of the strawberry pathogen Phytophthora fragariae indicates pathogenicity is determined by transcriptional variation in three key races.</title>
        <authorList>
            <person name="Adams T.M."/>
            <person name="Armitage A.D."/>
            <person name="Sobczyk M.K."/>
            <person name="Bates H.J."/>
            <person name="Dunwell J.M."/>
            <person name="Nellist C.F."/>
            <person name="Harrison R.J."/>
        </authorList>
    </citation>
    <scope>NUCLEOTIDE SEQUENCE [LARGE SCALE GENOMIC DNA]</scope>
    <source>
        <strain evidence="2 3">SCRP324</strain>
    </source>
</reference>
<dbReference type="OrthoDB" id="161570at2759"/>